<evidence type="ECO:0000313" key="2">
    <source>
        <dbReference type="Proteomes" id="UP000812440"/>
    </source>
</evidence>
<keyword evidence="2" id="KW-1185">Reference proteome</keyword>
<name>A0A8T2JRU4_9PIPI</name>
<dbReference type="AlphaFoldDB" id="A0A8T2JRU4"/>
<sequence>WELRSRCVWFPGESIGAAHKGHTVDMRLVQLLTVTVIRTCTTSQATPIIAAKHPFKVALKAGKMYPWCSCGHSKKQ</sequence>
<dbReference type="OrthoDB" id="15717at2759"/>
<proteinExistence type="predicted"/>
<dbReference type="EMBL" id="JAACNH010000003">
    <property type="protein sequence ID" value="KAG8446548.1"/>
    <property type="molecule type" value="Genomic_DNA"/>
</dbReference>
<reference evidence="1" key="1">
    <citation type="thesis" date="2020" institute="ProQuest LLC" country="789 East Eisenhower Parkway, Ann Arbor, MI, USA">
        <title>Comparative Genomics and Chromosome Evolution.</title>
        <authorList>
            <person name="Mudd A.B."/>
        </authorList>
    </citation>
    <scope>NUCLEOTIDE SEQUENCE</scope>
    <source>
        <strain evidence="1">Female2</strain>
        <tissue evidence="1">Blood</tissue>
    </source>
</reference>
<organism evidence="1 2">
    <name type="scientific">Hymenochirus boettgeri</name>
    <name type="common">Congo dwarf clawed frog</name>
    <dbReference type="NCBI Taxonomy" id="247094"/>
    <lineage>
        <taxon>Eukaryota</taxon>
        <taxon>Metazoa</taxon>
        <taxon>Chordata</taxon>
        <taxon>Craniata</taxon>
        <taxon>Vertebrata</taxon>
        <taxon>Euteleostomi</taxon>
        <taxon>Amphibia</taxon>
        <taxon>Batrachia</taxon>
        <taxon>Anura</taxon>
        <taxon>Pipoidea</taxon>
        <taxon>Pipidae</taxon>
        <taxon>Pipinae</taxon>
        <taxon>Hymenochirus</taxon>
    </lineage>
</organism>
<gene>
    <name evidence="1" type="ORF">GDO86_014125</name>
</gene>
<dbReference type="Proteomes" id="UP000812440">
    <property type="component" value="Chromosome 8_10"/>
</dbReference>
<comment type="caution">
    <text evidence="1">The sequence shown here is derived from an EMBL/GenBank/DDBJ whole genome shotgun (WGS) entry which is preliminary data.</text>
</comment>
<protein>
    <submittedName>
        <fullName evidence="1">Uncharacterized protein</fullName>
    </submittedName>
</protein>
<feature type="non-terminal residue" evidence="1">
    <location>
        <position position="76"/>
    </location>
</feature>
<evidence type="ECO:0000313" key="1">
    <source>
        <dbReference type="EMBL" id="KAG8446548.1"/>
    </source>
</evidence>
<feature type="non-terminal residue" evidence="1">
    <location>
        <position position="1"/>
    </location>
</feature>
<accession>A0A8T2JRU4</accession>